<comment type="similarity">
    <text evidence="1 3">Belongs to the VPS29 family.</text>
</comment>
<organism evidence="6 7">
    <name type="scientific">[Candida] railenensis</name>
    <dbReference type="NCBI Taxonomy" id="45579"/>
    <lineage>
        <taxon>Eukaryota</taxon>
        <taxon>Fungi</taxon>
        <taxon>Dikarya</taxon>
        <taxon>Ascomycota</taxon>
        <taxon>Saccharomycotina</taxon>
        <taxon>Pichiomycetes</taxon>
        <taxon>Debaryomycetaceae</taxon>
        <taxon>Kurtzmaniella</taxon>
    </lineage>
</organism>
<dbReference type="SUPFAM" id="SSF56300">
    <property type="entry name" value="Metallo-dependent phosphatases"/>
    <property type="match status" value="1"/>
</dbReference>
<feature type="compositionally biased region" description="Acidic residues" evidence="4">
    <location>
        <begin position="170"/>
        <end position="184"/>
    </location>
</feature>
<keyword evidence="7" id="KW-1185">Reference proteome</keyword>
<evidence type="ECO:0000256" key="4">
    <source>
        <dbReference type="SAM" id="MobiDB-lite"/>
    </source>
</evidence>
<dbReference type="NCBIfam" id="TIGR00040">
    <property type="entry name" value="yfcE"/>
    <property type="match status" value="1"/>
</dbReference>
<gene>
    <name evidence="6" type="ORF">CLIB1423_04S01750</name>
</gene>
<evidence type="ECO:0000259" key="5">
    <source>
        <dbReference type="Pfam" id="PF12850"/>
    </source>
</evidence>
<reference evidence="6" key="1">
    <citation type="submission" date="2022-03" db="EMBL/GenBank/DDBJ databases">
        <authorList>
            <person name="Legras J.-L."/>
            <person name="Devillers H."/>
            <person name="Grondin C."/>
        </authorList>
    </citation>
    <scope>NUCLEOTIDE SEQUENCE</scope>
    <source>
        <strain evidence="6">CLIB 1423</strain>
    </source>
</reference>
<evidence type="ECO:0000256" key="1">
    <source>
        <dbReference type="ARBA" id="ARBA00005945"/>
    </source>
</evidence>
<dbReference type="OrthoDB" id="10258130at2759"/>
<evidence type="ECO:0000313" key="7">
    <source>
        <dbReference type="Proteomes" id="UP000837801"/>
    </source>
</evidence>
<dbReference type="Proteomes" id="UP000837801">
    <property type="component" value="Unassembled WGS sequence"/>
</dbReference>
<dbReference type="Pfam" id="PF12850">
    <property type="entry name" value="Metallophos_2"/>
    <property type="match status" value="1"/>
</dbReference>
<dbReference type="PANTHER" id="PTHR11124">
    <property type="entry name" value="VACUOLAR SORTING PROTEIN VPS29"/>
    <property type="match status" value="1"/>
</dbReference>
<feature type="compositionally biased region" description="Basic and acidic residues" evidence="4">
    <location>
        <begin position="190"/>
        <end position="207"/>
    </location>
</feature>
<comment type="caution">
    <text evidence="6">The sequence shown here is derived from an EMBL/GenBank/DDBJ whole genome shotgun (WGS) entry which is preliminary data.</text>
</comment>
<feature type="region of interest" description="Disordered" evidence="4">
    <location>
        <begin position="170"/>
        <end position="240"/>
    </location>
</feature>
<dbReference type="AlphaFoldDB" id="A0A9P0QMS2"/>
<evidence type="ECO:0000256" key="2">
    <source>
        <dbReference type="ARBA" id="ARBA00017767"/>
    </source>
</evidence>
<dbReference type="Gene3D" id="3.60.21.10">
    <property type="match status" value="2"/>
</dbReference>
<sequence length="287" mass="32064">MLTLAIGDLFIPDRSIQLPAKFQKLLSPNPGSIPSNNKISKVLCLGNITQSYDTLEFLYNLSPSFNIVRGEFDDTQLLTSKLKSLSAKDAQVPLYSITAHDNLKIGYTNGYQIVPRNDPLSLLTLAREMDVDVLIWGGTHKIEAYTLDGKFFINPGSATGAFTFDWPERYEEEEEEEEEEDGSEATDTGAPKEDEEKQDQTEEKAQEQEGGGDATVDEDNLEADSEKEKNPEELWGPGKVDLSNVPELEEPIPSFCLLDTHDSTCTLYIYTYLDGEVKVDKVSYTKE</sequence>
<dbReference type="EMBL" id="CAKXYY010000004">
    <property type="protein sequence ID" value="CAH2351602.1"/>
    <property type="molecule type" value="Genomic_DNA"/>
</dbReference>
<evidence type="ECO:0000313" key="6">
    <source>
        <dbReference type="EMBL" id="CAH2351602.1"/>
    </source>
</evidence>
<dbReference type="InterPro" id="IPR024654">
    <property type="entry name" value="Calcineurin-like_PHP_lpxH"/>
</dbReference>
<proteinExistence type="inferred from homology"/>
<feature type="domain" description="Calcineurin-like phosphoesterase" evidence="5">
    <location>
        <begin position="39"/>
        <end position="161"/>
    </location>
</feature>
<protein>
    <recommendedName>
        <fullName evidence="2 3">Vacuolar protein sorting-associated protein 29</fullName>
    </recommendedName>
</protein>
<dbReference type="InterPro" id="IPR000979">
    <property type="entry name" value="Phosphodiesterase_MJ0936/Vps29"/>
</dbReference>
<dbReference type="InterPro" id="IPR029052">
    <property type="entry name" value="Metallo-depent_PP-like"/>
</dbReference>
<name>A0A9P0QMS2_9ASCO</name>
<accession>A0A9P0QMS2</accession>
<evidence type="ECO:0000256" key="3">
    <source>
        <dbReference type="RuleBase" id="RU362040"/>
    </source>
</evidence>